<evidence type="ECO:0000256" key="6">
    <source>
        <dbReference type="SAM" id="MobiDB-lite"/>
    </source>
</evidence>
<dbReference type="PANTHER" id="PTHR14145">
    <property type="entry name" value="26S PROTESOME SUBUNIT 6"/>
    <property type="match status" value="1"/>
</dbReference>
<dbReference type="InterPro" id="IPR011990">
    <property type="entry name" value="TPR-like_helical_dom_sf"/>
</dbReference>
<evidence type="ECO:0000256" key="2">
    <source>
        <dbReference type="ARBA" id="ARBA00004496"/>
    </source>
</evidence>
<dbReference type="GeneID" id="20375891"/>
<evidence type="ECO:0000259" key="7">
    <source>
        <dbReference type="Pfam" id="PF10602"/>
    </source>
</evidence>
<name>R9AP27_WALI9</name>
<dbReference type="AlphaFoldDB" id="R9AP27"/>
<dbReference type="GO" id="GO:0005737">
    <property type="term" value="C:cytoplasm"/>
    <property type="evidence" value="ECO:0007669"/>
    <property type="project" value="UniProtKB-SubCell"/>
</dbReference>
<evidence type="ECO:0000256" key="3">
    <source>
        <dbReference type="ARBA" id="ARBA00022490"/>
    </source>
</evidence>
<dbReference type="eggNOG" id="KOG0686">
    <property type="taxonomic scope" value="Eukaryota"/>
</dbReference>
<organism evidence="8 9">
    <name type="scientific">Wallemia ichthyophaga (strain EXF-994 / CBS 113033)</name>
    <dbReference type="NCBI Taxonomy" id="1299270"/>
    <lineage>
        <taxon>Eukaryota</taxon>
        <taxon>Fungi</taxon>
        <taxon>Dikarya</taxon>
        <taxon>Basidiomycota</taxon>
        <taxon>Wallemiomycotina</taxon>
        <taxon>Wallemiomycetes</taxon>
        <taxon>Wallemiales</taxon>
        <taxon>Wallemiaceae</taxon>
        <taxon>Wallemia</taxon>
    </lineage>
</organism>
<protein>
    <submittedName>
        <fullName evidence="8">COP9 signalosome complex subunit 1</fullName>
    </submittedName>
</protein>
<evidence type="ECO:0000256" key="5">
    <source>
        <dbReference type="ARBA" id="ARBA00023242"/>
    </source>
</evidence>
<evidence type="ECO:0000313" key="9">
    <source>
        <dbReference type="Proteomes" id="UP000014064"/>
    </source>
</evidence>
<feature type="domain" description="26S proteasome regulatory subunit Rpn7 N-terminal" evidence="7">
    <location>
        <begin position="73"/>
        <end position="234"/>
    </location>
</feature>
<keyword evidence="9" id="KW-1185">Reference proteome</keyword>
<evidence type="ECO:0000256" key="1">
    <source>
        <dbReference type="ARBA" id="ARBA00004123"/>
    </source>
</evidence>
<feature type="compositionally biased region" description="Basic and acidic residues" evidence="6">
    <location>
        <begin position="405"/>
        <end position="423"/>
    </location>
</feature>
<comment type="subcellular location">
    <subcellularLocation>
        <location evidence="2">Cytoplasm</location>
    </subcellularLocation>
    <subcellularLocation>
        <location evidence="1">Nucleus</location>
    </subcellularLocation>
</comment>
<dbReference type="STRING" id="1299270.R9AP27"/>
<dbReference type="SUPFAM" id="SSF48452">
    <property type="entry name" value="TPR-like"/>
    <property type="match status" value="1"/>
</dbReference>
<keyword evidence="4" id="KW-0736">Signalosome</keyword>
<evidence type="ECO:0000256" key="4">
    <source>
        <dbReference type="ARBA" id="ARBA00022790"/>
    </source>
</evidence>
<evidence type="ECO:0000313" key="8">
    <source>
        <dbReference type="EMBL" id="EOR03770.1"/>
    </source>
</evidence>
<dbReference type="OMA" id="IYLQNWA"/>
<accession>R9AP27</accession>
<dbReference type="OrthoDB" id="422427at2759"/>
<keyword evidence="5" id="KW-0539">Nucleus</keyword>
<dbReference type="Gene3D" id="1.25.40.570">
    <property type="match status" value="1"/>
</dbReference>
<feature type="region of interest" description="Disordered" evidence="6">
    <location>
        <begin position="400"/>
        <end position="423"/>
    </location>
</feature>
<dbReference type="InterPro" id="IPR019585">
    <property type="entry name" value="Rpn7/CSN1"/>
</dbReference>
<dbReference type="PANTHER" id="PTHR14145:SF2">
    <property type="entry name" value="COP9 SIGNALOSOME COMPLEX SUBUNIT 1"/>
    <property type="match status" value="1"/>
</dbReference>
<dbReference type="RefSeq" id="XP_009266518.1">
    <property type="nucleotide sequence ID" value="XM_009268243.1"/>
</dbReference>
<reference evidence="9" key="1">
    <citation type="journal article" date="2013" name="BMC Genomics">
        <title>Genome and transcriptome sequencing of the halophilic fungus Wallemia ichthyophaga: haloadaptations present and absent.</title>
        <authorList>
            <person name="Zajc J."/>
            <person name="Liu Y."/>
            <person name="Dai W."/>
            <person name="Yang Z."/>
            <person name="Hu J."/>
            <person name="Gostincar C."/>
            <person name="Gunde-Cimerman N."/>
        </authorList>
    </citation>
    <scope>NUCLEOTIDE SEQUENCE [LARGE SCALE GENOMIC DNA]</scope>
    <source>
        <strain evidence="9">EXF-994 / CBS 113033</strain>
    </source>
</reference>
<dbReference type="GO" id="GO:0008180">
    <property type="term" value="C:COP9 signalosome"/>
    <property type="evidence" value="ECO:0007669"/>
    <property type="project" value="UniProtKB-KW"/>
</dbReference>
<gene>
    <name evidence="8" type="ORF">J056_002939</name>
</gene>
<dbReference type="EMBL" id="KE007226">
    <property type="protein sequence ID" value="EOR03770.1"/>
    <property type="molecule type" value="Genomic_DNA"/>
</dbReference>
<dbReference type="Proteomes" id="UP000014064">
    <property type="component" value="Unassembled WGS sequence"/>
</dbReference>
<dbReference type="InterPro" id="IPR045135">
    <property type="entry name" value="Rpn7_N"/>
</dbReference>
<dbReference type="HOGENOM" id="CLU_659226_0_0_1"/>
<proteinExistence type="predicted"/>
<dbReference type="KEGG" id="wic:J056_002939"/>
<sequence length="423" mass="48801">MNASNWIDEYLKNQGAYKIKFILEITSPFFKNVLEWLIDNPINPPHDAQVIGLYNTHYAQNTKQSEHTQHQQTHLNDQLHSTQFQLKSYLNNNLKESIRMSYYSLADIYYSLNNPEHSLNCYLQSRDHISSSPQLIETHNHIINMAIELRNYSLIKNSVIKINSIALNNVDVSHDALLISTAIADLGQSNYAAVVESLTKLSPISTHPLVTPSDISIYLTLCALTTQSRHDIKSAILNNEALRSKFEYAPHTKLLLEQYVSSNYKQLFVTLEENKWWYLLDPHLHHQYTAMVEVIYRRCIVQFFHSYNSITLDSLVEAFGDEQIFTHTLSLIKSAHLNLRYDAVGRVFHRPQLDKRHSLIDRAVTLSELNYKSTAQLLLRIKLSDANLVLGERPAGSHKVNLQRRNSDELDDVDRTEMDVETK</sequence>
<dbReference type="Pfam" id="PF10602">
    <property type="entry name" value="RPN7"/>
    <property type="match status" value="1"/>
</dbReference>
<keyword evidence="3" id="KW-0963">Cytoplasm</keyword>